<keyword evidence="6" id="KW-1185">Reference proteome</keyword>
<name>A0A3S2VT84_9PROT</name>
<gene>
    <name evidence="5" type="ORF">EOI86_08625</name>
</gene>
<organism evidence="5 6">
    <name type="scientific">Hwanghaeella grinnelliae</name>
    <dbReference type="NCBI Taxonomy" id="2500179"/>
    <lineage>
        <taxon>Bacteria</taxon>
        <taxon>Pseudomonadati</taxon>
        <taxon>Pseudomonadota</taxon>
        <taxon>Alphaproteobacteria</taxon>
        <taxon>Rhodospirillales</taxon>
        <taxon>Rhodospirillaceae</taxon>
        <taxon>Hwanghaeella</taxon>
    </lineage>
</organism>
<dbReference type="GO" id="GO:0006935">
    <property type="term" value="P:chemotaxis"/>
    <property type="evidence" value="ECO:0007669"/>
    <property type="project" value="InterPro"/>
</dbReference>
<dbReference type="InterPro" id="IPR009050">
    <property type="entry name" value="Globin-like_sf"/>
</dbReference>
<evidence type="ECO:0000256" key="1">
    <source>
        <dbReference type="ARBA" id="ARBA00023224"/>
    </source>
</evidence>
<dbReference type="PANTHER" id="PTHR32089">
    <property type="entry name" value="METHYL-ACCEPTING CHEMOTAXIS PROTEIN MCPB"/>
    <property type="match status" value="1"/>
</dbReference>
<dbReference type="InterPro" id="IPR044398">
    <property type="entry name" value="Globin-sensor_dom"/>
</dbReference>
<dbReference type="Pfam" id="PF00015">
    <property type="entry name" value="MCPsignal"/>
    <property type="match status" value="1"/>
</dbReference>
<dbReference type="InterPro" id="IPR012292">
    <property type="entry name" value="Globin/Proto"/>
</dbReference>
<dbReference type="CDD" id="cd01068">
    <property type="entry name" value="globin_sensor"/>
    <property type="match status" value="1"/>
</dbReference>
<dbReference type="PANTHER" id="PTHR32089:SF112">
    <property type="entry name" value="LYSOZYME-LIKE PROTEIN-RELATED"/>
    <property type="match status" value="1"/>
</dbReference>
<dbReference type="InterPro" id="IPR004089">
    <property type="entry name" value="MCPsignal_dom"/>
</dbReference>
<dbReference type="GO" id="GO:0004888">
    <property type="term" value="F:transmembrane signaling receptor activity"/>
    <property type="evidence" value="ECO:0007669"/>
    <property type="project" value="InterPro"/>
</dbReference>
<dbReference type="AlphaFoldDB" id="A0A3S2VT84"/>
<proteinExistence type="inferred from homology"/>
<dbReference type="PRINTS" id="PR00260">
    <property type="entry name" value="CHEMTRNSDUCR"/>
</dbReference>
<keyword evidence="1 3" id="KW-0807">Transducer</keyword>
<reference evidence="6" key="1">
    <citation type="submission" date="2019-01" db="EMBL/GenBank/DDBJ databases">
        <title>Gri0909 isolated from a small marine red alga.</title>
        <authorList>
            <person name="Kim J."/>
            <person name="Jeong S.E."/>
            <person name="Jeon C.O."/>
        </authorList>
    </citation>
    <scope>NUCLEOTIDE SEQUENCE [LARGE SCALE GENOMIC DNA]</scope>
    <source>
        <strain evidence="6">Gri0909</strain>
    </source>
</reference>
<comment type="similarity">
    <text evidence="2">Belongs to the methyl-accepting chemotaxis (MCP) protein family.</text>
</comment>
<dbReference type="GO" id="GO:0019825">
    <property type="term" value="F:oxygen binding"/>
    <property type="evidence" value="ECO:0007669"/>
    <property type="project" value="InterPro"/>
</dbReference>
<dbReference type="Gene3D" id="1.10.287.950">
    <property type="entry name" value="Methyl-accepting chemotaxis protein"/>
    <property type="match status" value="1"/>
</dbReference>
<evidence type="ECO:0000313" key="6">
    <source>
        <dbReference type="Proteomes" id="UP000287447"/>
    </source>
</evidence>
<dbReference type="Gene3D" id="1.10.490.10">
    <property type="entry name" value="Globins"/>
    <property type="match status" value="1"/>
</dbReference>
<evidence type="ECO:0000256" key="2">
    <source>
        <dbReference type="ARBA" id="ARBA00029447"/>
    </source>
</evidence>
<dbReference type="GO" id="GO:0020037">
    <property type="term" value="F:heme binding"/>
    <property type="evidence" value="ECO:0007669"/>
    <property type="project" value="InterPro"/>
</dbReference>
<dbReference type="EMBL" id="SADE01000001">
    <property type="protein sequence ID" value="RVU39289.1"/>
    <property type="molecule type" value="Genomic_DNA"/>
</dbReference>
<dbReference type="GO" id="GO:0016020">
    <property type="term" value="C:membrane"/>
    <property type="evidence" value="ECO:0007669"/>
    <property type="project" value="InterPro"/>
</dbReference>
<sequence>MFDQGSPAEGEKLANTLGNLRISNTDRADLINVLPTLKEALPAILDGLYRHMGEQPGSAKILDGHDPEVLKVAQTEHWHELFKGRFDKAYTDRTKKIGTAHMKLGVSPSIYMGAYAFILTGLVDHLAIRHRRHSDRMAHDLNLILKALFLDMDLAISVYLEAGEQKRRQDIGEIASRIETEVSSGVDAIKSQAGRVSSEVDTLALEAAKVSNQSDRVADSASRSQQNAAVVAAASEELSNSISEIYRQIDHARQSVKDTVEQSQGAQKIVDELSNSTSEIAKILGLITDIASQTNLLALNATIEAARAGAAGKGFAVVANEVKNLAKQTQNATEEIGSKVDDIQSRTSSAVNAIAGVSGSIQEMELSYESIAAAVQQQSSATDEISQNIAQAADGTTEVTNVIADVAAAAASVEAVADTLSAAMAATTQSLGEMDARIDTLLGSLKKGV</sequence>
<evidence type="ECO:0000256" key="3">
    <source>
        <dbReference type="PROSITE-ProRule" id="PRU00284"/>
    </source>
</evidence>
<accession>A0A3S2VT84</accession>
<dbReference type="GO" id="GO:0007165">
    <property type="term" value="P:signal transduction"/>
    <property type="evidence" value="ECO:0007669"/>
    <property type="project" value="UniProtKB-KW"/>
</dbReference>
<dbReference type="SUPFAM" id="SSF46458">
    <property type="entry name" value="Globin-like"/>
    <property type="match status" value="1"/>
</dbReference>
<feature type="domain" description="Methyl-accepting transducer" evidence="4">
    <location>
        <begin position="171"/>
        <end position="414"/>
    </location>
</feature>
<dbReference type="Proteomes" id="UP000287447">
    <property type="component" value="Unassembled WGS sequence"/>
</dbReference>
<dbReference type="InterPro" id="IPR004090">
    <property type="entry name" value="Chemotax_Me-accpt_rcpt"/>
</dbReference>
<comment type="caution">
    <text evidence="5">The sequence shown here is derived from an EMBL/GenBank/DDBJ whole genome shotgun (WGS) entry which is preliminary data.</text>
</comment>
<evidence type="ECO:0000259" key="4">
    <source>
        <dbReference type="PROSITE" id="PS50111"/>
    </source>
</evidence>
<dbReference type="InterPro" id="IPR039379">
    <property type="entry name" value="Protoglobin_sensor_dom"/>
</dbReference>
<dbReference type="SUPFAM" id="SSF58104">
    <property type="entry name" value="Methyl-accepting chemotaxis protein (MCP) signaling domain"/>
    <property type="match status" value="1"/>
</dbReference>
<dbReference type="RefSeq" id="WP_127764660.1">
    <property type="nucleotide sequence ID" value="NZ_SADE01000001.1"/>
</dbReference>
<dbReference type="Pfam" id="PF11563">
    <property type="entry name" value="Protoglobin"/>
    <property type="match status" value="1"/>
</dbReference>
<evidence type="ECO:0000313" key="5">
    <source>
        <dbReference type="EMBL" id="RVU39289.1"/>
    </source>
</evidence>
<dbReference type="SMART" id="SM00283">
    <property type="entry name" value="MA"/>
    <property type="match status" value="1"/>
</dbReference>
<protein>
    <submittedName>
        <fullName evidence="5">Globin-coupled sensor protein</fullName>
    </submittedName>
</protein>
<dbReference type="PROSITE" id="PS50111">
    <property type="entry name" value="CHEMOTAXIS_TRANSDUC_2"/>
    <property type="match status" value="1"/>
</dbReference>
<dbReference type="OrthoDB" id="266313at2"/>